<dbReference type="AlphaFoldDB" id="A0A443QRI4"/>
<keyword evidence="4" id="KW-1003">Cell membrane</keyword>
<evidence type="ECO:0000256" key="8">
    <source>
        <dbReference type="SAM" id="Phobius"/>
    </source>
</evidence>
<proteinExistence type="inferred from homology"/>
<dbReference type="Proteomes" id="UP000285301">
    <property type="component" value="Unassembled WGS sequence"/>
</dbReference>
<evidence type="ECO:0000256" key="5">
    <source>
        <dbReference type="ARBA" id="ARBA00022692"/>
    </source>
</evidence>
<keyword evidence="5 8" id="KW-0812">Transmembrane</keyword>
<keyword evidence="6 8" id="KW-1133">Transmembrane helix</keyword>
<gene>
    <name evidence="10" type="ORF">B4U79_00568</name>
</gene>
<dbReference type="InterPro" id="IPR000412">
    <property type="entry name" value="ABC_2_transport"/>
</dbReference>
<keyword evidence="3" id="KW-0813">Transport</keyword>
<accession>A0A443QRI4</accession>
<dbReference type="InterPro" id="IPR047817">
    <property type="entry name" value="ABC2_TM_bact-type"/>
</dbReference>
<comment type="caution">
    <text evidence="10">The sequence shown here is derived from an EMBL/GenBank/DDBJ whole genome shotgun (WGS) entry which is preliminary data.</text>
</comment>
<dbReference type="PROSITE" id="PS51012">
    <property type="entry name" value="ABC_TM2"/>
    <property type="match status" value="1"/>
</dbReference>
<dbReference type="PANTHER" id="PTHR30294:SF38">
    <property type="entry name" value="TRANSPORT PERMEASE PROTEIN"/>
    <property type="match status" value="1"/>
</dbReference>
<dbReference type="InterPro" id="IPR051449">
    <property type="entry name" value="ABC-2_transporter_component"/>
</dbReference>
<dbReference type="EMBL" id="NCKU01004667">
    <property type="protein sequence ID" value="RWS05622.1"/>
    <property type="molecule type" value="Genomic_DNA"/>
</dbReference>
<keyword evidence="7 8" id="KW-0472">Membrane</keyword>
<evidence type="ECO:0000256" key="7">
    <source>
        <dbReference type="ARBA" id="ARBA00023136"/>
    </source>
</evidence>
<feature type="transmembrane region" description="Helical" evidence="8">
    <location>
        <begin position="548"/>
        <end position="570"/>
    </location>
</feature>
<dbReference type="GO" id="GO:0043190">
    <property type="term" value="C:ATP-binding cassette (ABC) transporter complex"/>
    <property type="evidence" value="ECO:0007669"/>
    <property type="project" value="InterPro"/>
</dbReference>
<evidence type="ECO:0000256" key="1">
    <source>
        <dbReference type="ARBA" id="ARBA00004651"/>
    </source>
</evidence>
<evidence type="ECO:0000256" key="4">
    <source>
        <dbReference type="ARBA" id="ARBA00022475"/>
    </source>
</evidence>
<reference evidence="10 11" key="1">
    <citation type="journal article" date="2018" name="Gigascience">
        <title>Genomes of trombidid mites reveal novel predicted allergens and laterally-transferred genes associated with secondary metabolism.</title>
        <authorList>
            <person name="Dong X."/>
            <person name="Chaisiri K."/>
            <person name="Xia D."/>
            <person name="Armstrong S.D."/>
            <person name="Fang Y."/>
            <person name="Donnelly M.J."/>
            <person name="Kadowaki T."/>
            <person name="McGarry J.W."/>
            <person name="Darby A.C."/>
            <person name="Makepeace B.L."/>
        </authorList>
    </citation>
    <scope>NUCLEOTIDE SEQUENCE [LARGE SCALE GENOMIC DNA]</scope>
    <source>
        <strain evidence="10">UoL-WK</strain>
    </source>
</reference>
<dbReference type="InterPro" id="IPR013525">
    <property type="entry name" value="ABC2_TM"/>
</dbReference>
<evidence type="ECO:0000256" key="6">
    <source>
        <dbReference type="ARBA" id="ARBA00022989"/>
    </source>
</evidence>
<evidence type="ECO:0000256" key="2">
    <source>
        <dbReference type="ARBA" id="ARBA00007783"/>
    </source>
</evidence>
<feature type="transmembrane region" description="Helical" evidence="8">
    <location>
        <begin position="491"/>
        <end position="510"/>
    </location>
</feature>
<evidence type="ECO:0000259" key="9">
    <source>
        <dbReference type="PROSITE" id="PS51012"/>
    </source>
</evidence>
<dbReference type="PRINTS" id="PR00164">
    <property type="entry name" value="ABC2TRNSPORT"/>
</dbReference>
<dbReference type="PANTHER" id="PTHR30294">
    <property type="entry name" value="MEMBRANE COMPONENT OF ABC TRANSPORTER YHHJ-RELATED"/>
    <property type="match status" value="1"/>
</dbReference>
<dbReference type="GO" id="GO:0140359">
    <property type="term" value="F:ABC-type transporter activity"/>
    <property type="evidence" value="ECO:0007669"/>
    <property type="project" value="InterPro"/>
</dbReference>
<protein>
    <submittedName>
        <fullName evidence="10">ABC transporter G family member 20-like protein</fullName>
    </submittedName>
</protein>
<sequence length="574" mass="64045">MASATLFSFYYSRSKYEPDQFVSFDEDNSVALSSFKLLDPLTLAPSGNSYTPSIKESVPRIDNSVKESKFRIDNLDRSVEVKNVVLSYGKGKKSVPALRGINLSVPLGGIFNLPTLEEVFLRLCQLDPTDIELTKEAIETKNYLQQTLAVDNKPDVCTNTSPDINSSHKIKNGDIQTIVVSNGYANHDKKNTVLEQESSTYLNSYARTSALFHKNFLLPSIEVILFCICIGRDPFNIPIAVVNNESPADLSEWFLQTFDNNTIVQKNYISPESAIRAVKNGDSWAALIIGQNFSYALKLRTLLGGSVDNDTVIQSNIEVYLDMTNHLIGYKLQRTLLETFQKFAKEVLVSMSQNPAVVEIPIDFKPPVYGEREPTFTEFMAPGVLLSIAFLAAVALTTLAFVLERKEGLLERSLVAGVTSLEFLISHVLTQLLVLFVQVCLLLIFTFLVFNIPSRGNFFLVVLLTLLQGICGMAFGLMISSICKEENSATMLSLGSFYPNLLLSGTVWPTQAMPVFMRYFSYCLPQTLPIEAMRFILSRGWGMEYIEVTTGFVVTIAWTVFFLTSAVIIFKVKK</sequence>
<dbReference type="Gene3D" id="3.40.1710.10">
    <property type="entry name" value="abc type-2 transporter like domain"/>
    <property type="match status" value="1"/>
</dbReference>
<keyword evidence="11" id="KW-1185">Reference proteome</keyword>
<comment type="similarity">
    <text evidence="2">Belongs to the ABC-2 integral membrane protein family.</text>
</comment>
<dbReference type="Pfam" id="PF12698">
    <property type="entry name" value="ABC2_membrane_3"/>
    <property type="match status" value="1"/>
</dbReference>
<evidence type="ECO:0000313" key="11">
    <source>
        <dbReference type="Proteomes" id="UP000285301"/>
    </source>
</evidence>
<feature type="transmembrane region" description="Helical" evidence="8">
    <location>
        <begin position="379"/>
        <end position="403"/>
    </location>
</feature>
<feature type="domain" description="ABC transmembrane type-2" evidence="9">
    <location>
        <begin position="346"/>
        <end position="573"/>
    </location>
</feature>
<name>A0A443QRI4_9ACAR</name>
<feature type="transmembrane region" description="Helical" evidence="8">
    <location>
        <begin position="424"/>
        <end position="452"/>
    </location>
</feature>
<evidence type="ECO:0000313" key="10">
    <source>
        <dbReference type="EMBL" id="RWS05622.1"/>
    </source>
</evidence>
<evidence type="ECO:0000256" key="3">
    <source>
        <dbReference type="ARBA" id="ARBA00022448"/>
    </source>
</evidence>
<comment type="subcellular location">
    <subcellularLocation>
        <location evidence="1">Cell membrane</location>
        <topology evidence="1">Multi-pass membrane protein</topology>
    </subcellularLocation>
</comment>
<dbReference type="STRING" id="1965070.A0A443QRI4"/>
<dbReference type="OrthoDB" id="10255969at2759"/>
<organism evidence="10 11">
    <name type="scientific">Dinothrombium tinctorium</name>
    <dbReference type="NCBI Taxonomy" id="1965070"/>
    <lineage>
        <taxon>Eukaryota</taxon>
        <taxon>Metazoa</taxon>
        <taxon>Ecdysozoa</taxon>
        <taxon>Arthropoda</taxon>
        <taxon>Chelicerata</taxon>
        <taxon>Arachnida</taxon>
        <taxon>Acari</taxon>
        <taxon>Acariformes</taxon>
        <taxon>Trombidiformes</taxon>
        <taxon>Prostigmata</taxon>
        <taxon>Anystina</taxon>
        <taxon>Parasitengona</taxon>
        <taxon>Trombidioidea</taxon>
        <taxon>Trombidiidae</taxon>
        <taxon>Dinothrombium</taxon>
    </lineage>
</organism>
<feature type="transmembrane region" description="Helical" evidence="8">
    <location>
        <begin position="458"/>
        <end position="479"/>
    </location>
</feature>